<dbReference type="AlphaFoldDB" id="M1P8P8"/>
<gene>
    <name evidence="1" type="ordered locus">UWK_01452</name>
</gene>
<evidence type="ECO:0000313" key="1">
    <source>
        <dbReference type="EMBL" id="AGF78012.1"/>
    </source>
</evidence>
<protein>
    <submittedName>
        <fullName evidence="1">Uncharacterized protein</fullName>
    </submittedName>
</protein>
<evidence type="ECO:0000313" key="2">
    <source>
        <dbReference type="Proteomes" id="UP000011721"/>
    </source>
</evidence>
<keyword evidence="2" id="KW-1185">Reference proteome</keyword>
<dbReference type="HOGENOM" id="CLU_3409143_0_0_7"/>
<proteinExistence type="predicted"/>
<dbReference type="Proteomes" id="UP000011721">
    <property type="component" value="Chromosome"/>
</dbReference>
<organism evidence="1 2">
    <name type="scientific">Desulfocapsa sulfexigens (strain DSM 10523 / SB164P1)</name>
    <dbReference type="NCBI Taxonomy" id="1167006"/>
    <lineage>
        <taxon>Bacteria</taxon>
        <taxon>Pseudomonadati</taxon>
        <taxon>Thermodesulfobacteriota</taxon>
        <taxon>Desulfobulbia</taxon>
        <taxon>Desulfobulbales</taxon>
        <taxon>Desulfocapsaceae</taxon>
        <taxon>Desulfocapsa</taxon>
    </lineage>
</organism>
<dbReference type="EMBL" id="CP003985">
    <property type="protein sequence ID" value="AGF78012.1"/>
    <property type="molecule type" value="Genomic_DNA"/>
</dbReference>
<reference evidence="2" key="1">
    <citation type="journal article" date="2013" name="Stand. Genomic Sci.">
        <title>Complete genome sequence of Desulfocapsa sulfexigens, a marine deltaproteobacterium specialized in disproportionating inorganic sulfur compounds.</title>
        <authorList>
            <person name="Finster K.W."/>
            <person name="Kjeldsen K.U."/>
            <person name="Kube M."/>
            <person name="Reinhardt R."/>
            <person name="Mussmann M."/>
            <person name="Amann R."/>
            <person name="Schreiber L."/>
        </authorList>
    </citation>
    <scope>NUCLEOTIDE SEQUENCE [LARGE SCALE GENOMIC DNA]</scope>
    <source>
        <strain evidence="2">DSM 10523 / SB164P1</strain>
    </source>
</reference>
<name>M1P8P8_DESSD</name>
<dbReference type="KEGG" id="dsf:UWK_01452"/>
<accession>M1P8P8</accession>
<sequence length="29" mass="3397">MIHESNKAKEAYNMAIKLMVTHYALVVKY</sequence>